<dbReference type="Proteomes" id="UP000887563">
    <property type="component" value="Unplaced"/>
</dbReference>
<sequence>MSLQDPVGHPKVHVINKDVNWIKPEDNTYQLALLKLFVIPPRNIDVPVLPMKIGVFGLNLWT</sequence>
<proteinExistence type="predicted"/>
<keyword evidence="1" id="KW-1185">Reference proteome</keyword>
<organism evidence="1 2">
    <name type="scientific">Meloidogyne incognita</name>
    <name type="common">Southern root-knot nematode worm</name>
    <name type="synonym">Oxyuris incognita</name>
    <dbReference type="NCBI Taxonomy" id="6306"/>
    <lineage>
        <taxon>Eukaryota</taxon>
        <taxon>Metazoa</taxon>
        <taxon>Ecdysozoa</taxon>
        <taxon>Nematoda</taxon>
        <taxon>Chromadorea</taxon>
        <taxon>Rhabditida</taxon>
        <taxon>Tylenchina</taxon>
        <taxon>Tylenchomorpha</taxon>
        <taxon>Tylenchoidea</taxon>
        <taxon>Meloidogynidae</taxon>
        <taxon>Meloidogyninae</taxon>
        <taxon>Meloidogyne</taxon>
        <taxon>Meloidogyne incognita group</taxon>
    </lineage>
</organism>
<dbReference type="WBParaSite" id="Minc3s00423g12080">
    <property type="protein sequence ID" value="Minc3s00423g12080"/>
    <property type="gene ID" value="Minc3s00423g12080"/>
</dbReference>
<accession>A0A914LDN9</accession>
<name>A0A914LDN9_MELIC</name>
<evidence type="ECO:0000313" key="1">
    <source>
        <dbReference type="Proteomes" id="UP000887563"/>
    </source>
</evidence>
<reference evidence="2" key="1">
    <citation type="submission" date="2022-11" db="UniProtKB">
        <authorList>
            <consortium name="WormBaseParasite"/>
        </authorList>
    </citation>
    <scope>IDENTIFICATION</scope>
</reference>
<protein>
    <submittedName>
        <fullName evidence="2">Uncharacterized protein</fullName>
    </submittedName>
</protein>
<evidence type="ECO:0000313" key="2">
    <source>
        <dbReference type="WBParaSite" id="Minc3s00423g12080"/>
    </source>
</evidence>
<dbReference type="AlphaFoldDB" id="A0A914LDN9"/>